<sequence>MFEWLFPTWTNPAVLALIVGARTLANGALAVLVARSRSPGTAITGVAAGLALLSTALTVSVLRGDLGLGASYLEFAVQVALVGLAGVAVRSNPSTGRWRATALAAFCAVGLLLITIPLYGEATVAP</sequence>
<dbReference type="Proteomes" id="UP000509626">
    <property type="component" value="Chromosome"/>
</dbReference>
<keyword evidence="1" id="KW-0812">Transmembrane</keyword>
<dbReference type="EMBL" id="CP058579">
    <property type="protein sequence ID" value="QLG62187.1"/>
    <property type="molecule type" value="Genomic_DNA"/>
</dbReference>
<feature type="transmembrane region" description="Helical" evidence="1">
    <location>
        <begin position="68"/>
        <end position="89"/>
    </location>
</feature>
<proteinExistence type="predicted"/>
<feature type="transmembrane region" description="Helical" evidence="1">
    <location>
        <begin position="41"/>
        <end position="62"/>
    </location>
</feature>
<dbReference type="GeneID" id="90167590"/>
<dbReference type="AlphaFoldDB" id="A0A7D5LAZ1"/>
<protein>
    <submittedName>
        <fullName evidence="2">Uncharacterized protein</fullName>
    </submittedName>
</protein>
<dbReference type="RefSeq" id="WP_179268772.1">
    <property type="nucleotide sequence ID" value="NZ_CP058579.1"/>
</dbReference>
<keyword evidence="3" id="KW-1185">Reference proteome</keyword>
<reference evidence="2 3" key="1">
    <citation type="submission" date="2020-06" db="EMBL/GenBank/DDBJ databases">
        <title>NJ-3-1, isolated from saline soil.</title>
        <authorList>
            <person name="Cui H.L."/>
            <person name="Shi X."/>
        </authorList>
    </citation>
    <scope>NUCLEOTIDE SEQUENCE [LARGE SCALE GENOMIC DNA]</scope>
    <source>
        <strain evidence="2 3">NJ-3-1</strain>
    </source>
</reference>
<name>A0A7D5LAZ1_9EURY</name>
<keyword evidence="1" id="KW-1133">Transmembrane helix</keyword>
<evidence type="ECO:0000313" key="2">
    <source>
        <dbReference type="EMBL" id="QLG62187.1"/>
    </source>
</evidence>
<dbReference type="KEGG" id="halu:HUG12_10755"/>
<evidence type="ECO:0000313" key="3">
    <source>
        <dbReference type="Proteomes" id="UP000509626"/>
    </source>
</evidence>
<accession>A0A7D5LAZ1</accession>
<feature type="transmembrane region" description="Helical" evidence="1">
    <location>
        <begin position="12"/>
        <end position="34"/>
    </location>
</feature>
<feature type="transmembrane region" description="Helical" evidence="1">
    <location>
        <begin position="101"/>
        <end position="120"/>
    </location>
</feature>
<organism evidence="2 3">
    <name type="scientific">Halorarum salinum</name>
    <dbReference type="NCBI Taxonomy" id="2743089"/>
    <lineage>
        <taxon>Archaea</taxon>
        <taxon>Methanobacteriati</taxon>
        <taxon>Methanobacteriota</taxon>
        <taxon>Stenosarchaea group</taxon>
        <taxon>Halobacteria</taxon>
        <taxon>Halobacteriales</taxon>
        <taxon>Haloferacaceae</taxon>
        <taxon>Halorarum</taxon>
    </lineage>
</organism>
<evidence type="ECO:0000256" key="1">
    <source>
        <dbReference type="SAM" id="Phobius"/>
    </source>
</evidence>
<keyword evidence="1" id="KW-0472">Membrane</keyword>
<gene>
    <name evidence="2" type="ORF">HUG12_10755</name>
</gene>